<feature type="region of interest" description="Disordered" evidence="1">
    <location>
        <begin position="201"/>
        <end position="263"/>
    </location>
</feature>
<keyword evidence="2" id="KW-1133">Transmembrane helix</keyword>
<gene>
    <name evidence="3" type="ORF">FA09DRAFT_359661</name>
</gene>
<dbReference type="Proteomes" id="UP000245946">
    <property type="component" value="Unassembled WGS sequence"/>
</dbReference>
<accession>A0A316ZDE7</accession>
<evidence type="ECO:0000256" key="2">
    <source>
        <dbReference type="SAM" id="Phobius"/>
    </source>
</evidence>
<dbReference type="AlphaFoldDB" id="A0A316ZDE7"/>
<organism evidence="3 4">
    <name type="scientific">Tilletiopsis washingtonensis</name>
    <dbReference type="NCBI Taxonomy" id="58919"/>
    <lineage>
        <taxon>Eukaryota</taxon>
        <taxon>Fungi</taxon>
        <taxon>Dikarya</taxon>
        <taxon>Basidiomycota</taxon>
        <taxon>Ustilaginomycotina</taxon>
        <taxon>Exobasidiomycetes</taxon>
        <taxon>Entylomatales</taxon>
        <taxon>Entylomatales incertae sedis</taxon>
        <taxon>Tilletiopsis</taxon>
    </lineage>
</organism>
<proteinExistence type="predicted"/>
<name>A0A316ZDE7_9BASI</name>
<evidence type="ECO:0000313" key="3">
    <source>
        <dbReference type="EMBL" id="PWN99054.1"/>
    </source>
</evidence>
<dbReference type="RefSeq" id="XP_025599333.1">
    <property type="nucleotide sequence ID" value="XM_025745145.1"/>
</dbReference>
<dbReference type="GeneID" id="37272689"/>
<evidence type="ECO:0000256" key="1">
    <source>
        <dbReference type="SAM" id="MobiDB-lite"/>
    </source>
</evidence>
<reference evidence="3 4" key="1">
    <citation type="journal article" date="2018" name="Mol. Biol. Evol.">
        <title>Broad Genomic Sampling Reveals a Smut Pathogenic Ancestry of the Fungal Clade Ustilaginomycotina.</title>
        <authorList>
            <person name="Kijpornyongpan T."/>
            <person name="Mondo S.J."/>
            <person name="Barry K."/>
            <person name="Sandor L."/>
            <person name="Lee J."/>
            <person name="Lipzen A."/>
            <person name="Pangilinan J."/>
            <person name="LaButti K."/>
            <person name="Hainaut M."/>
            <person name="Henrissat B."/>
            <person name="Grigoriev I.V."/>
            <person name="Spatafora J.W."/>
            <person name="Aime M.C."/>
        </authorList>
    </citation>
    <scope>NUCLEOTIDE SEQUENCE [LARGE SCALE GENOMIC DNA]</scope>
    <source>
        <strain evidence="3 4">MCA 4186</strain>
    </source>
</reference>
<feature type="compositionally biased region" description="Low complexity" evidence="1">
    <location>
        <begin position="209"/>
        <end position="225"/>
    </location>
</feature>
<keyword evidence="2" id="KW-0472">Membrane</keyword>
<feature type="transmembrane region" description="Helical" evidence="2">
    <location>
        <begin position="64"/>
        <end position="92"/>
    </location>
</feature>
<sequence>MSADLRSPRPRPASASGRGRFYASTAQTAALAPASDAAAAAPADTAARQVASPKYAWHRHGSTSGLGTGGIVGLVVGLVVVVLVGVIVTHCLRTHWRAQRRKRSAAHGYAAERKDLLPLRVRASVRSSFASPMARSQRLSCDTLHSSPAFSTRDRFSQQHEIKTASTVPSAWLYSAAAPIGNMSVRSLALSSPRGTTCHIIDHQRQKESTSTTASSSRTHSSFATGDSSLSALSPPRPTHVRRGTLPYNSIIDSADGLPSPTRTLVDYSDTKIASPRHAMPLAVASPTSRLRAAETYASPQRSPLSLCHDALAVAEAYSAELEPPSMPTSYLMTRQGSAAESALSLPRTVSRAGSIYDVSEHDADVPLDEGAPCRAIGSLLLDLGTESNHAAFGPTPPPTPPRLLLRKNAQASRKAELPATPPSSSGTPSPPAPVRPALSRLQTPRIVMTSADALHPSASPLSAAAREQQEFKDAFMLDLGAGAQPLPLSLMPSPMVERANPFSYPTEASPPRRDDEALAAANRFKVRGGWL</sequence>
<protein>
    <submittedName>
        <fullName evidence="3">Uncharacterized protein</fullName>
    </submittedName>
</protein>
<evidence type="ECO:0000313" key="4">
    <source>
        <dbReference type="Proteomes" id="UP000245946"/>
    </source>
</evidence>
<feature type="region of interest" description="Disordered" evidence="1">
    <location>
        <begin position="410"/>
        <end position="438"/>
    </location>
</feature>
<keyword evidence="2" id="KW-0812">Transmembrane</keyword>
<dbReference type="EMBL" id="KZ819289">
    <property type="protein sequence ID" value="PWN99054.1"/>
    <property type="molecule type" value="Genomic_DNA"/>
</dbReference>
<keyword evidence="4" id="KW-1185">Reference proteome</keyword>